<dbReference type="InterPro" id="IPR003108">
    <property type="entry name" value="GAR_dom"/>
</dbReference>
<evidence type="ECO:0000313" key="7">
    <source>
        <dbReference type="EMBL" id="TNV74685.1"/>
    </source>
</evidence>
<accession>A0A8J8NHP3</accession>
<feature type="compositionally biased region" description="Polar residues" evidence="5">
    <location>
        <begin position="601"/>
        <end position="640"/>
    </location>
</feature>
<keyword evidence="3" id="KW-0206">Cytoskeleton</keyword>
<feature type="coiled-coil region" evidence="4">
    <location>
        <begin position="172"/>
        <end position="199"/>
    </location>
</feature>
<dbReference type="Gene3D" id="3.30.920.20">
    <property type="entry name" value="Gas2-like domain"/>
    <property type="match status" value="1"/>
</dbReference>
<evidence type="ECO:0000256" key="2">
    <source>
        <dbReference type="ARBA" id="ARBA00022490"/>
    </source>
</evidence>
<dbReference type="GO" id="GO:0008017">
    <property type="term" value="F:microtubule binding"/>
    <property type="evidence" value="ECO:0007669"/>
    <property type="project" value="InterPro"/>
</dbReference>
<protein>
    <recommendedName>
        <fullName evidence="6">GAR domain-containing protein</fullName>
    </recommendedName>
</protein>
<dbReference type="InterPro" id="IPR036534">
    <property type="entry name" value="GAR_dom_sf"/>
</dbReference>
<proteinExistence type="predicted"/>
<gene>
    <name evidence="7" type="ORF">FGO68_gene8109</name>
</gene>
<dbReference type="OrthoDB" id="298720at2759"/>
<organism evidence="7 8">
    <name type="scientific">Halteria grandinella</name>
    <dbReference type="NCBI Taxonomy" id="5974"/>
    <lineage>
        <taxon>Eukaryota</taxon>
        <taxon>Sar</taxon>
        <taxon>Alveolata</taxon>
        <taxon>Ciliophora</taxon>
        <taxon>Intramacronucleata</taxon>
        <taxon>Spirotrichea</taxon>
        <taxon>Stichotrichia</taxon>
        <taxon>Sporadotrichida</taxon>
        <taxon>Halteriidae</taxon>
        <taxon>Halteria</taxon>
    </lineage>
</organism>
<dbReference type="AlphaFoldDB" id="A0A8J8NHP3"/>
<dbReference type="SUPFAM" id="SSF143575">
    <property type="entry name" value="GAS2 domain-like"/>
    <property type="match status" value="1"/>
</dbReference>
<dbReference type="Proteomes" id="UP000785679">
    <property type="component" value="Unassembled WGS sequence"/>
</dbReference>
<evidence type="ECO:0000313" key="8">
    <source>
        <dbReference type="Proteomes" id="UP000785679"/>
    </source>
</evidence>
<feature type="region of interest" description="Disordered" evidence="5">
    <location>
        <begin position="568"/>
        <end position="640"/>
    </location>
</feature>
<evidence type="ECO:0000256" key="5">
    <source>
        <dbReference type="SAM" id="MobiDB-lite"/>
    </source>
</evidence>
<evidence type="ECO:0000259" key="6">
    <source>
        <dbReference type="PROSITE" id="PS51460"/>
    </source>
</evidence>
<feature type="coiled-coil region" evidence="4">
    <location>
        <begin position="6"/>
        <end position="71"/>
    </location>
</feature>
<keyword evidence="2" id="KW-0963">Cytoplasm</keyword>
<dbReference type="PROSITE" id="PS51460">
    <property type="entry name" value="GAR"/>
    <property type="match status" value="1"/>
</dbReference>
<sequence>MEDQDFVQWVRRTEQLQQESDELEEKCENLISQLKKLRFKLTVTADILDVIKQKKTQLAQLQQSIVAFERDLHDLTLVLKPESQSQVTMMKRILSQISQDKGLMDLRLKNLQIKIEGIDFMHASGQIIVPIINELSEISGVLAQRNTDFDNISRTLGHLRQKSIGIDNQKRNEALLKQLHASQEDIATLKQRLEALKIITDEYSGYCSDEYEQDLVQKLTGSVQSGMPASASPSELRDLSTLLRELSDTNEGLNDRITLLSGLHENTGNFEEIRNLIESHDSDVKDLGMRLNRLVNRFEAIDGREKLRKREREVDEMEKRVGQIEVMVDRMIEEDNLSLSEIETSETETKQKILKEITDLKEGLKELKAVEISKIQNGLAECRLELIKFQQSRSNRSSQHHLLSSNWQMLILSKKLKRHILHVLGQVKQMRKGFNDIRSRYEGCKLRLKTLPKYKPTVGDEVDKMVADWIFANSCPVPIARMGNGYYKFGEKKIFAKITNGKLVIRVGGGYMGIDEFMYYYGAQELNKMLAYEGFQMDEEIDLEKLINKEQENRNVIKQFDDGKTIIGGQGLKRRLSPSHNAALRTSDHSGSPRPPFNMSPGRSQTPSINSNLIKLRKSSQGIENRHSPTSTNHMRSTGFTEQSITKSITPMIAKGSIKQTNSSGWGAIGRKSPKTNGGYLSVPGVKNTLSTSEFGGSYDDYIKQQHDTVLRTRLSTLEQNQAVSEYEDHINEPKSKILELIKERKQQIALKGVKKQ</sequence>
<comment type="caution">
    <text evidence="7">The sequence shown here is derived from an EMBL/GenBank/DDBJ whole genome shotgun (WGS) entry which is preliminary data.</text>
</comment>
<evidence type="ECO:0000256" key="3">
    <source>
        <dbReference type="ARBA" id="ARBA00023212"/>
    </source>
</evidence>
<feature type="domain" description="GAR" evidence="6">
    <location>
        <begin position="453"/>
        <end position="525"/>
    </location>
</feature>
<evidence type="ECO:0000256" key="4">
    <source>
        <dbReference type="SAM" id="Coils"/>
    </source>
</evidence>
<dbReference type="EMBL" id="RRYP01016716">
    <property type="protein sequence ID" value="TNV74685.1"/>
    <property type="molecule type" value="Genomic_DNA"/>
</dbReference>
<comment type="subcellular location">
    <subcellularLocation>
        <location evidence="1">Cytoplasm</location>
        <location evidence="1">Cytoskeleton</location>
    </subcellularLocation>
</comment>
<keyword evidence="4" id="KW-0175">Coiled coil</keyword>
<keyword evidence="8" id="KW-1185">Reference proteome</keyword>
<evidence type="ECO:0000256" key="1">
    <source>
        <dbReference type="ARBA" id="ARBA00004245"/>
    </source>
</evidence>
<reference evidence="7" key="1">
    <citation type="submission" date="2019-06" db="EMBL/GenBank/DDBJ databases">
        <authorList>
            <person name="Zheng W."/>
        </authorList>
    </citation>
    <scope>NUCLEOTIDE SEQUENCE</scope>
    <source>
        <strain evidence="7">QDHG01</strain>
    </source>
</reference>
<name>A0A8J8NHP3_HALGN</name>
<feature type="coiled-coil region" evidence="4">
    <location>
        <begin position="300"/>
        <end position="370"/>
    </location>
</feature>
<dbReference type="Pfam" id="PF02187">
    <property type="entry name" value="GAS2"/>
    <property type="match status" value="1"/>
</dbReference>
<dbReference type="GO" id="GO:0005856">
    <property type="term" value="C:cytoskeleton"/>
    <property type="evidence" value="ECO:0007669"/>
    <property type="project" value="UniProtKB-SubCell"/>
</dbReference>